<feature type="region of interest" description="Disordered" evidence="1">
    <location>
        <begin position="139"/>
        <end position="161"/>
    </location>
</feature>
<accession>A0A845UZC2</accession>
<proteinExistence type="predicted"/>
<evidence type="ECO:0000313" key="2">
    <source>
        <dbReference type="EMBL" id="NDY95642.1"/>
    </source>
</evidence>
<dbReference type="RefSeq" id="WP_164211037.1">
    <property type="nucleotide sequence ID" value="NZ_JAAGSC010000040.1"/>
</dbReference>
<protein>
    <submittedName>
        <fullName evidence="2">DUF3305 domain-containing protein</fullName>
    </submittedName>
</protein>
<feature type="compositionally biased region" description="Basic and acidic residues" evidence="1">
    <location>
        <begin position="147"/>
        <end position="161"/>
    </location>
</feature>
<dbReference type="Proteomes" id="UP000484885">
    <property type="component" value="Unassembled WGS sequence"/>
</dbReference>
<organism evidence="2 3">
    <name type="scientific">Wenzhouxiangella limi</name>
    <dbReference type="NCBI Taxonomy" id="2707351"/>
    <lineage>
        <taxon>Bacteria</taxon>
        <taxon>Pseudomonadati</taxon>
        <taxon>Pseudomonadota</taxon>
        <taxon>Gammaproteobacteria</taxon>
        <taxon>Chromatiales</taxon>
        <taxon>Wenzhouxiangellaceae</taxon>
        <taxon>Wenzhouxiangella</taxon>
    </lineage>
</organism>
<keyword evidence="3" id="KW-1185">Reference proteome</keyword>
<dbReference type="Pfam" id="PF11749">
    <property type="entry name" value="DUF3305"/>
    <property type="match status" value="1"/>
</dbReference>
<comment type="caution">
    <text evidence="2">The sequence shown here is derived from an EMBL/GenBank/DDBJ whole genome shotgun (WGS) entry which is preliminary data.</text>
</comment>
<evidence type="ECO:0000313" key="3">
    <source>
        <dbReference type="Proteomes" id="UP000484885"/>
    </source>
</evidence>
<dbReference type="InterPro" id="IPR021736">
    <property type="entry name" value="DUF3305"/>
</dbReference>
<sequence>MNIERYARRPMTVMMERTGTRWQVIGILPSPAAAAGQRRRELVRDGGDSCIYRWEGLELTLTPDACDDYWFNLTSAQPRLYVICQVDADGEPQPLRITADQDDSVAAEEVEELFYQAAMPASIVLWIKEYVATHYRPGPRKQKIKGKQGDKYRTPFDVKKP</sequence>
<name>A0A845UZC2_9GAMM</name>
<reference evidence="2 3" key="1">
    <citation type="submission" date="2020-02" db="EMBL/GenBank/DDBJ databases">
        <authorList>
            <person name="Zhang X.-Y."/>
        </authorList>
    </citation>
    <scope>NUCLEOTIDE SEQUENCE [LARGE SCALE GENOMIC DNA]</scope>
    <source>
        <strain evidence="2 3">C33</strain>
    </source>
</reference>
<dbReference type="EMBL" id="JAAGSC010000040">
    <property type="protein sequence ID" value="NDY95642.1"/>
    <property type="molecule type" value="Genomic_DNA"/>
</dbReference>
<dbReference type="AlphaFoldDB" id="A0A845UZC2"/>
<evidence type="ECO:0000256" key="1">
    <source>
        <dbReference type="SAM" id="MobiDB-lite"/>
    </source>
</evidence>
<gene>
    <name evidence="2" type="ORF">G3I74_07880</name>
</gene>